<dbReference type="InterPro" id="IPR001611">
    <property type="entry name" value="Leu-rich_rpt"/>
</dbReference>
<dbReference type="STRING" id="44316.ENSEGOP00005021814"/>
<dbReference type="InterPro" id="IPR003598">
    <property type="entry name" value="Ig_sub2"/>
</dbReference>
<dbReference type="OrthoDB" id="6159398at2759"/>
<evidence type="ECO:0000256" key="8">
    <source>
        <dbReference type="SAM" id="Phobius"/>
    </source>
</evidence>
<dbReference type="InterPro" id="IPR013098">
    <property type="entry name" value="Ig_I-set"/>
</dbReference>
<feature type="non-terminal residue" evidence="10">
    <location>
        <position position="1066"/>
    </location>
</feature>
<dbReference type="InterPro" id="IPR050467">
    <property type="entry name" value="LRFN"/>
</dbReference>
<evidence type="ECO:0000256" key="4">
    <source>
        <dbReference type="ARBA" id="ARBA00023157"/>
    </source>
</evidence>
<sequence>MGVNLYWSVLVRTGLYWPVPCPHRPHGDAWTGPAWSPERSSLGALGSHWDLTRISLGSHWDFTGISLGSHWELTGISLGSHWDPTGIPLGSLGALGSHWEHTGSTGSSLGSHWDLTGISLGPHWEHWDLTGISLGPHWDPTGSSLGALGALGAHWDLTGIPLGPHWDPTGISLGSHWDLTGSAGISLGALGSDWDLTGIPLGAHWEHWDLTGISLGSHWDLTGISLGSHWDLTGISLGSHWDLTGSTGSTGTSLGSHWDLTGSTGTSLDPPGPAGPRRAAAGMAKLLVPLVVLGAVSGAGVPAPPRCPPRCLCPAAAPSPTLLCARTGLLAVPPSLDRGAVELRLADNFIGAVGRADFANMSSLVHLTLSRNGLRRLAPGAFADLRALRALHLDGNRLPALSGPQLRGLASLRHLILANNQLAAIDAAAFAAFAATVEDLDLSHNNLPALPWDAVAAMGSLATLTLDHNLLERVPAGAVARLPRLARLDLTANRLRALPPVPGPPGPALAAGGNPLHCNCELLWLRRAAQPGRLETCATPAPLAGRLLGAVPEEELTCRAPAVTAAAAHPPAVTEGQPLRLGCAAVGDPPPALHWLGPDGRVVQNGSRRSVGADGSLELRVATLRDHGGFTCVAANAAGEAAARVDVVVVPLPVPRGRDGDGEAAAAEAGPGPSDMARAGGNDTWGGPGERRAVAAEVTGSSARIRWLPQRHVPGVRMVQIQYNSSADDALVYRWEPGAGLGAAPVGFGETPGAPGWSGEGAQLGLEGPCGAPGGPGKAQVGLGQSWGGWRGFKWILGGLGGSGGGLCDVQVGIGGSWGGSEGMWGMSREFCIWGGFRGALRGVLGVFGGILACLRGVLGGCPPSCGGVSPLPDPPRPLPRLLPPSSRTFVLRDLAPGRQYELCVSALRVLGDPPAAPRPLGCVSFATAAAPPGCAAPPRPHFLGGTVIIVIGAAIAASVLVFILILTARWKAAAGARRPPPALTSVCSQTNGGPRPAETPELPALPPLPPAAAGGARGLFPSHSYPRRARPRRHGSLPRLDAPEGSPLGPPLRPSFGSTHWMLES</sequence>
<feature type="region of interest" description="Disordered" evidence="7">
    <location>
        <begin position="656"/>
        <end position="678"/>
    </location>
</feature>
<evidence type="ECO:0000259" key="9">
    <source>
        <dbReference type="PROSITE" id="PS50835"/>
    </source>
</evidence>
<proteinExistence type="predicted"/>
<feature type="compositionally biased region" description="Low complexity" evidence="7">
    <location>
        <begin position="663"/>
        <end position="672"/>
    </location>
</feature>
<dbReference type="InterPro" id="IPR013783">
    <property type="entry name" value="Ig-like_fold"/>
</dbReference>
<dbReference type="Gene3D" id="2.60.40.10">
    <property type="entry name" value="Immunoglobulins"/>
    <property type="match status" value="1"/>
</dbReference>
<dbReference type="SMART" id="SM00409">
    <property type="entry name" value="IG"/>
    <property type="match status" value="1"/>
</dbReference>
<dbReference type="PANTHER" id="PTHR45842">
    <property type="entry name" value="SYNAPTIC ADHESION-LIKE MOLECULE SALM"/>
    <property type="match status" value="1"/>
</dbReference>
<protein>
    <recommendedName>
        <fullName evidence="9">Ig-like domain-containing protein</fullName>
    </recommendedName>
</protein>
<evidence type="ECO:0000256" key="3">
    <source>
        <dbReference type="ARBA" id="ARBA00022737"/>
    </source>
</evidence>
<dbReference type="InterPro" id="IPR036179">
    <property type="entry name" value="Ig-like_dom_sf"/>
</dbReference>
<evidence type="ECO:0000256" key="5">
    <source>
        <dbReference type="ARBA" id="ARBA00023180"/>
    </source>
</evidence>
<comment type="caution">
    <text evidence="10">The sequence shown here is derived from an EMBL/GenBank/DDBJ whole genome shotgun (WGS) entry which is preliminary data.</text>
</comment>
<gene>
    <name evidence="10" type="ORF">DV515_00018971</name>
</gene>
<dbReference type="InterPro" id="IPR003591">
    <property type="entry name" value="Leu-rich_rpt_typical-subtyp"/>
</dbReference>
<dbReference type="InterPro" id="IPR000483">
    <property type="entry name" value="Cys-rich_flank_reg_C"/>
</dbReference>
<feature type="domain" description="Ig-like" evidence="9">
    <location>
        <begin position="561"/>
        <end position="648"/>
    </location>
</feature>
<dbReference type="SMART" id="SM00082">
    <property type="entry name" value="LRRCT"/>
    <property type="match status" value="1"/>
</dbReference>
<evidence type="ECO:0000256" key="7">
    <source>
        <dbReference type="SAM" id="MobiDB-lite"/>
    </source>
</evidence>
<keyword evidence="1" id="KW-0433">Leucine-rich repeat</keyword>
<dbReference type="Gene3D" id="3.80.10.10">
    <property type="entry name" value="Ribonuclease Inhibitor"/>
    <property type="match status" value="2"/>
</dbReference>
<feature type="compositionally biased region" description="Basic residues" evidence="7">
    <location>
        <begin position="1026"/>
        <end position="1037"/>
    </location>
</feature>
<keyword evidence="6" id="KW-0393">Immunoglobulin domain</keyword>
<dbReference type="SMART" id="SM00408">
    <property type="entry name" value="IGc2"/>
    <property type="match status" value="1"/>
</dbReference>
<keyword evidence="8" id="KW-0812">Transmembrane</keyword>
<evidence type="ECO:0000313" key="10">
    <source>
        <dbReference type="EMBL" id="RLV62760.1"/>
    </source>
</evidence>
<dbReference type="InterPro" id="IPR003599">
    <property type="entry name" value="Ig_sub"/>
</dbReference>
<keyword evidence="5" id="KW-0325">Glycoprotein</keyword>
<dbReference type="AlphaFoldDB" id="A0A3L8Q615"/>
<accession>A0A3L8Q615</accession>
<dbReference type="Pfam" id="PF07679">
    <property type="entry name" value="I-set"/>
    <property type="match status" value="1"/>
</dbReference>
<dbReference type="FunFam" id="2.60.40.10:FF:000032">
    <property type="entry name" value="palladin isoform X1"/>
    <property type="match status" value="1"/>
</dbReference>
<feature type="transmembrane region" description="Helical" evidence="8">
    <location>
        <begin position="943"/>
        <end position="969"/>
    </location>
</feature>
<dbReference type="PANTHER" id="PTHR45842:SF7">
    <property type="entry name" value="LEUCINE-RICH REPEAT AND FIBRONECTIN TYPE III DOMAIN-CONTAINING PROTEIN 1"/>
    <property type="match status" value="1"/>
</dbReference>
<evidence type="ECO:0000256" key="6">
    <source>
        <dbReference type="ARBA" id="ARBA00023319"/>
    </source>
</evidence>
<dbReference type="Pfam" id="PF13855">
    <property type="entry name" value="LRR_8"/>
    <property type="match status" value="2"/>
</dbReference>
<dbReference type="InterPro" id="IPR032675">
    <property type="entry name" value="LRR_dom_sf"/>
</dbReference>
<dbReference type="SMART" id="SM00369">
    <property type="entry name" value="LRR_TYP"/>
    <property type="match status" value="5"/>
</dbReference>
<evidence type="ECO:0000256" key="2">
    <source>
        <dbReference type="ARBA" id="ARBA00022729"/>
    </source>
</evidence>
<dbReference type="Proteomes" id="UP000276834">
    <property type="component" value="Unassembled WGS sequence"/>
</dbReference>
<dbReference type="SUPFAM" id="SSF52058">
    <property type="entry name" value="L domain-like"/>
    <property type="match status" value="1"/>
</dbReference>
<dbReference type="PROSITE" id="PS50835">
    <property type="entry name" value="IG_LIKE"/>
    <property type="match status" value="1"/>
</dbReference>
<reference evidence="10 11" key="1">
    <citation type="journal article" date="2018" name="Proc. R. Soc. B">
        <title>A non-coding region near Follistatin controls head colour polymorphism in the Gouldian finch.</title>
        <authorList>
            <person name="Toomey M.B."/>
            <person name="Marques C.I."/>
            <person name="Andrade P."/>
            <person name="Araujo P.M."/>
            <person name="Sabatino S."/>
            <person name="Gazda M.A."/>
            <person name="Afonso S."/>
            <person name="Lopes R.J."/>
            <person name="Corbo J.C."/>
            <person name="Carneiro M."/>
        </authorList>
    </citation>
    <scope>NUCLEOTIDE SEQUENCE [LARGE SCALE GENOMIC DNA]</scope>
    <source>
        <strain evidence="10">Red01</strain>
        <tissue evidence="10">Muscle</tissue>
    </source>
</reference>
<keyword evidence="4" id="KW-1015">Disulfide bond</keyword>
<evidence type="ECO:0000256" key="1">
    <source>
        <dbReference type="ARBA" id="ARBA00022614"/>
    </source>
</evidence>
<keyword evidence="3" id="KW-0677">Repeat</keyword>
<evidence type="ECO:0000313" key="11">
    <source>
        <dbReference type="Proteomes" id="UP000276834"/>
    </source>
</evidence>
<dbReference type="EMBL" id="QUSF01005395">
    <property type="protein sequence ID" value="RLV62760.1"/>
    <property type="molecule type" value="Genomic_DNA"/>
</dbReference>
<keyword evidence="8" id="KW-0472">Membrane</keyword>
<keyword evidence="2" id="KW-0732">Signal</keyword>
<organism evidence="10 11">
    <name type="scientific">Chloebia gouldiae</name>
    <name type="common">Gouldian finch</name>
    <name type="synonym">Erythrura gouldiae</name>
    <dbReference type="NCBI Taxonomy" id="44316"/>
    <lineage>
        <taxon>Eukaryota</taxon>
        <taxon>Metazoa</taxon>
        <taxon>Chordata</taxon>
        <taxon>Craniata</taxon>
        <taxon>Vertebrata</taxon>
        <taxon>Euteleostomi</taxon>
        <taxon>Archelosauria</taxon>
        <taxon>Archosauria</taxon>
        <taxon>Dinosauria</taxon>
        <taxon>Saurischia</taxon>
        <taxon>Theropoda</taxon>
        <taxon>Coelurosauria</taxon>
        <taxon>Aves</taxon>
        <taxon>Neognathae</taxon>
        <taxon>Neoaves</taxon>
        <taxon>Telluraves</taxon>
        <taxon>Australaves</taxon>
        <taxon>Passeriformes</taxon>
        <taxon>Passeroidea</taxon>
        <taxon>Passeridae</taxon>
        <taxon>Chloebia</taxon>
    </lineage>
</organism>
<name>A0A3L8Q615_CHLGU</name>
<feature type="region of interest" description="Disordered" evidence="7">
    <location>
        <begin position="979"/>
        <end position="1066"/>
    </location>
</feature>
<dbReference type="SUPFAM" id="SSF48726">
    <property type="entry name" value="Immunoglobulin"/>
    <property type="match status" value="1"/>
</dbReference>
<keyword evidence="8" id="KW-1133">Transmembrane helix</keyword>
<keyword evidence="11" id="KW-1185">Reference proteome</keyword>
<dbReference type="InterPro" id="IPR007110">
    <property type="entry name" value="Ig-like_dom"/>
</dbReference>